<accession>A0A921SYF5</accession>
<protein>
    <submittedName>
        <fullName evidence="1">Uncharacterized protein</fullName>
    </submittedName>
</protein>
<sequence length="81" mass="9397">MFKNNKVEKEIKKDINFIRIYDVSGTSTVVQQKDTKTNLNSFIEGLVFNGGNSLESKKGDKSTWFKNNITHIDTVYYKEEE</sequence>
<reference evidence="1" key="1">
    <citation type="journal article" date="2021" name="PeerJ">
        <title>Extensive microbial diversity within the chicken gut microbiome revealed by metagenomics and culture.</title>
        <authorList>
            <person name="Gilroy R."/>
            <person name="Ravi A."/>
            <person name="Getino M."/>
            <person name="Pursley I."/>
            <person name="Horton D.L."/>
            <person name="Alikhan N.F."/>
            <person name="Baker D."/>
            <person name="Gharbi K."/>
            <person name="Hall N."/>
            <person name="Watson M."/>
            <person name="Adriaenssens E.M."/>
            <person name="Foster-Nyarko E."/>
            <person name="Jarju S."/>
            <person name="Secka A."/>
            <person name="Antonio M."/>
            <person name="Oren A."/>
            <person name="Chaudhuri R.R."/>
            <person name="La Ragione R."/>
            <person name="Hildebrand F."/>
            <person name="Pallen M.J."/>
        </authorList>
    </citation>
    <scope>NUCLEOTIDE SEQUENCE</scope>
    <source>
        <strain evidence="1">1277</strain>
    </source>
</reference>
<comment type="caution">
    <text evidence="1">The sequence shown here is derived from an EMBL/GenBank/DDBJ whole genome shotgun (WGS) entry which is preliminary data.</text>
</comment>
<organism evidence="1 2">
    <name type="scientific">Romboutsia timonensis</name>
    <dbReference type="NCBI Taxonomy" id="1776391"/>
    <lineage>
        <taxon>Bacteria</taxon>
        <taxon>Bacillati</taxon>
        <taxon>Bacillota</taxon>
        <taxon>Clostridia</taxon>
        <taxon>Peptostreptococcales</taxon>
        <taxon>Peptostreptococcaceae</taxon>
        <taxon>Romboutsia</taxon>
    </lineage>
</organism>
<reference evidence="1" key="2">
    <citation type="submission" date="2021-09" db="EMBL/GenBank/DDBJ databases">
        <authorList>
            <person name="Gilroy R."/>
        </authorList>
    </citation>
    <scope>NUCLEOTIDE SEQUENCE</scope>
    <source>
        <strain evidence="1">1277</strain>
    </source>
</reference>
<evidence type="ECO:0000313" key="1">
    <source>
        <dbReference type="EMBL" id="HJG95604.1"/>
    </source>
</evidence>
<proteinExistence type="predicted"/>
<gene>
    <name evidence="1" type="ORF">K8V90_00700</name>
</gene>
<dbReference type="EMBL" id="DYUB01000024">
    <property type="protein sequence ID" value="HJG95604.1"/>
    <property type="molecule type" value="Genomic_DNA"/>
</dbReference>
<name>A0A921SYF5_9FIRM</name>
<evidence type="ECO:0000313" key="2">
    <source>
        <dbReference type="Proteomes" id="UP000776700"/>
    </source>
</evidence>
<dbReference type="AlphaFoldDB" id="A0A921SYF5"/>
<dbReference type="Proteomes" id="UP000776700">
    <property type="component" value="Unassembled WGS sequence"/>
</dbReference>